<dbReference type="Proteomes" id="UP000000852">
    <property type="component" value="Chromosome"/>
</dbReference>
<keyword evidence="2" id="KW-1185">Reference proteome</keyword>
<dbReference type="STRING" id="485917.Phep_0803"/>
<protein>
    <submittedName>
        <fullName evidence="1">Uncharacterized protein</fullName>
    </submittedName>
</protein>
<sequence>MMNQEDIFKKVGQILNELQDQYEFLAQNPKQLNELELELFLANANFLSDHVQIVRKINSNKVIKAIPEHTAAEVKEEPQQKVENEISLPEPVTATEEVPVQEAEEIVEEVYEETREPLKFEFILSETPETDKFEFEEKPVDAIFDRPLSKEEEQIIAQKQQQMYSRVEPHTEKEPELFPASGKPEPITELIPDKVEEKIVLPVTPEPLMDQAAEKIIEPNPVKPTLNDLLAGKNHQPASFNEGSSKPPITDLKQAINLNEKLLYIKDLFNGYNLAYAEAIELINKMPDFKTADAFLKNNYAVKNNWAAKQGTVDQFYELLNQRFPSK</sequence>
<proteinExistence type="predicted"/>
<organism evidence="1 2">
    <name type="scientific">Pedobacter heparinus (strain ATCC 13125 / DSM 2366 / CIP 104194 / JCM 7457 / NBRC 12017 / NCIMB 9290 / NRRL B-14731 / HIM 762-3)</name>
    <dbReference type="NCBI Taxonomy" id="485917"/>
    <lineage>
        <taxon>Bacteria</taxon>
        <taxon>Pseudomonadati</taxon>
        <taxon>Bacteroidota</taxon>
        <taxon>Sphingobacteriia</taxon>
        <taxon>Sphingobacteriales</taxon>
        <taxon>Sphingobacteriaceae</taxon>
        <taxon>Pedobacter</taxon>
    </lineage>
</organism>
<evidence type="ECO:0000313" key="2">
    <source>
        <dbReference type="Proteomes" id="UP000000852"/>
    </source>
</evidence>
<dbReference type="AlphaFoldDB" id="C6Y232"/>
<gene>
    <name evidence="1" type="ordered locus">Phep_0803</name>
</gene>
<dbReference type="eggNOG" id="ENOG50323RD">
    <property type="taxonomic scope" value="Bacteria"/>
</dbReference>
<evidence type="ECO:0000313" key="1">
    <source>
        <dbReference type="EMBL" id="ACU03025.1"/>
    </source>
</evidence>
<name>C6Y232_PEDHD</name>
<dbReference type="OrthoDB" id="1100725at2"/>
<dbReference type="RefSeq" id="WP_012780971.1">
    <property type="nucleotide sequence ID" value="NC_013061.1"/>
</dbReference>
<reference evidence="1 2" key="1">
    <citation type="journal article" date="2009" name="Stand. Genomic Sci.">
        <title>Complete genome sequence of Pedobacter heparinus type strain (HIM 762-3).</title>
        <authorList>
            <person name="Han C."/>
            <person name="Spring S."/>
            <person name="Lapidus A."/>
            <person name="Del Rio T.G."/>
            <person name="Tice H."/>
            <person name="Copeland A."/>
            <person name="Cheng J.F."/>
            <person name="Lucas S."/>
            <person name="Chen F."/>
            <person name="Nolan M."/>
            <person name="Bruce D."/>
            <person name="Goodwin L."/>
            <person name="Pitluck S."/>
            <person name="Ivanova N."/>
            <person name="Mavromatis K."/>
            <person name="Mikhailova N."/>
            <person name="Pati A."/>
            <person name="Chen A."/>
            <person name="Palaniappan K."/>
            <person name="Land M."/>
            <person name="Hauser L."/>
            <person name="Chang Y.J."/>
            <person name="Jeffries C.C."/>
            <person name="Saunders E."/>
            <person name="Chertkov O."/>
            <person name="Brettin T."/>
            <person name="Goker M."/>
            <person name="Rohde M."/>
            <person name="Bristow J."/>
            <person name="Eisen J.A."/>
            <person name="Markowitz V."/>
            <person name="Hugenholtz P."/>
            <person name="Kyrpides N.C."/>
            <person name="Klenk H.P."/>
            <person name="Detter J.C."/>
        </authorList>
    </citation>
    <scope>NUCLEOTIDE SEQUENCE [LARGE SCALE GENOMIC DNA]</scope>
    <source>
        <strain evidence="2">ATCC 13125 / DSM 2366 / CIP 104194 / JCM 7457 / NBRC 12017 / NCIMB 9290 / NRRL B-14731 / HIM 762-3</strain>
    </source>
</reference>
<dbReference type="HOGENOM" id="CLU_833716_0_0_10"/>
<dbReference type="EMBL" id="CP001681">
    <property type="protein sequence ID" value="ACU03025.1"/>
    <property type="molecule type" value="Genomic_DNA"/>
</dbReference>
<accession>C6Y232</accession>
<dbReference type="KEGG" id="phe:Phep_0803"/>